<dbReference type="RefSeq" id="WP_336662000.1">
    <property type="nucleotide sequence ID" value="NZ_BAAAOP010000005.1"/>
</dbReference>
<keyword evidence="3" id="KW-0676">Redox-active center</keyword>
<dbReference type="PANTHER" id="PTHR43110">
    <property type="entry name" value="THIOL PEROXIDASE"/>
    <property type="match status" value="1"/>
</dbReference>
<dbReference type="InterPro" id="IPR013766">
    <property type="entry name" value="Thioredoxin_domain"/>
</dbReference>
<feature type="domain" description="Thioredoxin" evidence="4">
    <location>
        <begin position="3"/>
        <end position="154"/>
    </location>
</feature>
<evidence type="ECO:0000259" key="4">
    <source>
        <dbReference type="PROSITE" id="PS51352"/>
    </source>
</evidence>
<proteinExistence type="predicted"/>
<keyword evidence="1" id="KW-0575">Peroxidase</keyword>
<protein>
    <submittedName>
        <fullName evidence="5">Peroxiredoxin</fullName>
    </submittedName>
</protein>
<keyword evidence="1" id="KW-0560">Oxidoreductase</keyword>
<sequence>MVLAAGALAPDFTLSDQFGAEVALSELLLDGPVALVFVPFAFSRICTAEFAELSASQGLFAEHSVRLIGVTVDSVWTLRAWAEHEGFEFPILSDFWPHGAVSRAYGAFVERTGAASRASVLIGRDGLVAASFESPVGEARPLADYGDALRALAAE</sequence>
<name>A0ABP5MZ95_9MICO</name>
<dbReference type="InterPro" id="IPR036249">
    <property type="entry name" value="Thioredoxin-like_sf"/>
</dbReference>
<reference evidence="6" key="1">
    <citation type="journal article" date="2019" name="Int. J. Syst. Evol. Microbiol.">
        <title>The Global Catalogue of Microorganisms (GCM) 10K type strain sequencing project: providing services to taxonomists for standard genome sequencing and annotation.</title>
        <authorList>
            <consortium name="The Broad Institute Genomics Platform"/>
            <consortium name="The Broad Institute Genome Sequencing Center for Infectious Disease"/>
            <person name="Wu L."/>
            <person name="Ma J."/>
        </authorList>
    </citation>
    <scope>NUCLEOTIDE SEQUENCE [LARGE SCALE GENOMIC DNA]</scope>
    <source>
        <strain evidence="6">JCM 14919</strain>
    </source>
</reference>
<dbReference type="InterPro" id="IPR000866">
    <property type="entry name" value="AhpC/TSA"/>
</dbReference>
<evidence type="ECO:0000256" key="1">
    <source>
        <dbReference type="ARBA" id="ARBA00022559"/>
    </source>
</evidence>
<evidence type="ECO:0000313" key="5">
    <source>
        <dbReference type="EMBL" id="GAA2187839.1"/>
    </source>
</evidence>
<comment type="caution">
    <text evidence="5">The sequence shown here is derived from an EMBL/GenBank/DDBJ whole genome shotgun (WGS) entry which is preliminary data.</text>
</comment>
<dbReference type="SUPFAM" id="SSF52833">
    <property type="entry name" value="Thioredoxin-like"/>
    <property type="match status" value="1"/>
</dbReference>
<dbReference type="Pfam" id="PF00578">
    <property type="entry name" value="AhpC-TSA"/>
    <property type="match status" value="1"/>
</dbReference>
<dbReference type="Proteomes" id="UP001501084">
    <property type="component" value="Unassembled WGS sequence"/>
</dbReference>
<organism evidence="5 6">
    <name type="scientific">Leucobacter alluvii</name>
    <dbReference type="NCBI Taxonomy" id="340321"/>
    <lineage>
        <taxon>Bacteria</taxon>
        <taxon>Bacillati</taxon>
        <taxon>Actinomycetota</taxon>
        <taxon>Actinomycetes</taxon>
        <taxon>Micrococcales</taxon>
        <taxon>Microbacteriaceae</taxon>
        <taxon>Leucobacter</taxon>
    </lineage>
</organism>
<gene>
    <name evidence="5" type="ORF">GCM10009786_14440</name>
</gene>
<evidence type="ECO:0000256" key="3">
    <source>
        <dbReference type="ARBA" id="ARBA00023284"/>
    </source>
</evidence>
<evidence type="ECO:0000256" key="2">
    <source>
        <dbReference type="ARBA" id="ARBA00022862"/>
    </source>
</evidence>
<dbReference type="PROSITE" id="PS51352">
    <property type="entry name" value="THIOREDOXIN_2"/>
    <property type="match status" value="1"/>
</dbReference>
<dbReference type="Gene3D" id="3.40.30.10">
    <property type="entry name" value="Glutaredoxin"/>
    <property type="match status" value="1"/>
</dbReference>
<keyword evidence="6" id="KW-1185">Reference proteome</keyword>
<keyword evidence="2" id="KW-0049">Antioxidant</keyword>
<dbReference type="InterPro" id="IPR050455">
    <property type="entry name" value="Tpx_Peroxidase_subfamily"/>
</dbReference>
<accession>A0ABP5MZ95</accession>
<dbReference type="EMBL" id="BAAAOP010000005">
    <property type="protein sequence ID" value="GAA2187839.1"/>
    <property type="molecule type" value="Genomic_DNA"/>
</dbReference>
<dbReference type="PANTHER" id="PTHR43110:SF1">
    <property type="entry name" value="THIOL PEROXIDASE"/>
    <property type="match status" value="1"/>
</dbReference>
<evidence type="ECO:0000313" key="6">
    <source>
        <dbReference type="Proteomes" id="UP001501084"/>
    </source>
</evidence>